<sequence>MNTVSRLPLLLVKRCYKPIVIRTKKPLTMKERVGYCIAFHTIFIPPLFILHEMKKYSEYRGP</sequence>
<accession>A0A564Z614</accession>
<protein>
    <submittedName>
        <fullName evidence="2">Uncharacterized protein</fullName>
    </submittedName>
</protein>
<evidence type="ECO:0000313" key="2">
    <source>
        <dbReference type="EMBL" id="VUZ54862.1"/>
    </source>
</evidence>
<keyword evidence="1" id="KW-0472">Membrane</keyword>
<reference evidence="2 3" key="1">
    <citation type="submission" date="2019-07" db="EMBL/GenBank/DDBJ databases">
        <authorList>
            <person name="Jastrzebski P J."/>
            <person name="Paukszto L."/>
            <person name="Jastrzebski P J."/>
        </authorList>
    </citation>
    <scope>NUCLEOTIDE SEQUENCE [LARGE SCALE GENOMIC DNA]</scope>
    <source>
        <strain evidence="2 3">WMS-il1</strain>
    </source>
</reference>
<keyword evidence="1" id="KW-0812">Transmembrane</keyword>
<organism evidence="2 3">
    <name type="scientific">Hymenolepis diminuta</name>
    <name type="common">Rat tapeworm</name>
    <dbReference type="NCBI Taxonomy" id="6216"/>
    <lineage>
        <taxon>Eukaryota</taxon>
        <taxon>Metazoa</taxon>
        <taxon>Spiralia</taxon>
        <taxon>Lophotrochozoa</taxon>
        <taxon>Platyhelminthes</taxon>
        <taxon>Cestoda</taxon>
        <taxon>Eucestoda</taxon>
        <taxon>Cyclophyllidea</taxon>
        <taxon>Hymenolepididae</taxon>
        <taxon>Hymenolepis</taxon>
    </lineage>
</organism>
<dbReference type="EMBL" id="CABIJS010000666">
    <property type="protein sequence ID" value="VUZ54862.1"/>
    <property type="molecule type" value="Genomic_DNA"/>
</dbReference>
<keyword evidence="1" id="KW-1133">Transmembrane helix</keyword>
<evidence type="ECO:0000313" key="3">
    <source>
        <dbReference type="Proteomes" id="UP000321570"/>
    </source>
</evidence>
<gene>
    <name evidence="2" type="ORF">WMSIL1_LOCUS12827</name>
</gene>
<feature type="transmembrane region" description="Helical" evidence="1">
    <location>
        <begin position="32"/>
        <end position="50"/>
    </location>
</feature>
<dbReference type="AlphaFoldDB" id="A0A564Z614"/>
<proteinExistence type="predicted"/>
<name>A0A564Z614_HYMDI</name>
<evidence type="ECO:0000256" key="1">
    <source>
        <dbReference type="SAM" id="Phobius"/>
    </source>
</evidence>
<keyword evidence="3" id="KW-1185">Reference proteome</keyword>
<dbReference type="Proteomes" id="UP000321570">
    <property type="component" value="Unassembled WGS sequence"/>
</dbReference>